<sequence length="430" mass="46127">MSVTTRRRKFAVVALAAVTALGGLAACSKKDEEAKPGEIKLVVDHFGEFGYDELVKQYESTHPGIKVEIRKTAQLNDYRPLLVRYLATQKGAGDVVALEEGIITEFKANPANWIDLKPYVGDKRNDYLPWKYDIGVLADGRLMALPTDVGGLATCYRSDLFKAAGMPFEREKVSASWKTWADFIKVGQEYKTKSGGKALLDTVTTAFSAAMSQAGGDGFYDKDFNVVADKSATVKSAWDTAISLANAGITAKIRTWSPEWTAGFQQGTFAATLCPSWMLGIVEQNSGAANKGKWDVADVPGGGGNWGGSFLAVPTQSKHPKEAAELAAFLTNADSQVAAFKAKGPLPSNLKALDNSDFKAYKNAYFSDAPVGAIFGSGAKTLKPLVLGPKHQAVKERAFEPQLQAFEGGQVSAAKAWEDAIKDAKTQGAF</sequence>
<feature type="chain" id="PRO_5039125648" evidence="1">
    <location>
        <begin position="26"/>
        <end position="430"/>
    </location>
</feature>
<dbReference type="AlphaFoldDB" id="A0A8J3Q7K5"/>
<dbReference type="InterPro" id="IPR006059">
    <property type="entry name" value="SBP"/>
</dbReference>
<accession>A0A8J3Q7K5</accession>
<dbReference type="RefSeq" id="WP_203908576.1">
    <property type="nucleotide sequence ID" value="NZ_BONY01000014.1"/>
</dbReference>
<keyword evidence="3" id="KW-1185">Reference proteome</keyword>
<name>A0A8J3Q7K5_9ACTN</name>
<keyword evidence="1" id="KW-0732">Signal</keyword>
<dbReference type="EMBL" id="BONY01000014">
    <property type="protein sequence ID" value="GIH04701.1"/>
    <property type="molecule type" value="Genomic_DNA"/>
</dbReference>
<evidence type="ECO:0000313" key="2">
    <source>
        <dbReference type="EMBL" id="GIH04701.1"/>
    </source>
</evidence>
<dbReference type="InterPro" id="IPR050490">
    <property type="entry name" value="Bact_solute-bd_prot1"/>
</dbReference>
<comment type="caution">
    <text evidence="2">The sequence shown here is derived from an EMBL/GenBank/DDBJ whole genome shotgun (WGS) entry which is preliminary data.</text>
</comment>
<proteinExistence type="predicted"/>
<organism evidence="2 3">
    <name type="scientific">Rhizocola hellebori</name>
    <dbReference type="NCBI Taxonomy" id="1392758"/>
    <lineage>
        <taxon>Bacteria</taxon>
        <taxon>Bacillati</taxon>
        <taxon>Actinomycetota</taxon>
        <taxon>Actinomycetes</taxon>
        <taxon>Micromonosporales</taxon>
        <taxon>Micromonosporaceae</taxon>
        <taxon>Rhizocola</taxon>
    </lineage>
</organism>
<dbReference type="Pfam" id="PF13416">
    <property type="entry name" value="SBP_bac_8"/>
    <property type="match status" value="1"/>
</dbReference>
<dbReference type="PANTHER" id="PTHR43649">
    <property type="entry name" value="ARABINOSE-BINDING PROTEIN-RELATED"/>
    <property type="match status" value="1"/>
</dbReference>
<dbReference type="PROSITE" id="PS51257">
    <property type="entry name" value="PROKAR_LIPOPROTEIN"/>
    <property type="match status" value="1"/>
</dbReference>
<reference evidence="2" key="1">
    <citation type="submission" date="2021-01" db="EMBL/GenBank/DDBJ databases">
        <title>Whole genome shotgun sequence of Rhizocola hellebori NBRC 109834.</title>
        <authorList>
            <person name="Komaki H."/>
            <person name="Tamura T."/>
        </authorList>
    </citation>
    <scope>NUCLEOTIDE SEQUENCE</scope>
    <source>
        <strain evidence="2">NBRC 109834</strain>
    </source>
</reference>
<dbReference type="SUPFAM" id="SSF53850">
    <property type="entry name" value="Periplasmic binding protein-like II"/>
    <property type="match status" value="1"/>
</dbReference>
<evidence type="ECO:0000256" key="1">
    <source>
        <dbReference type="SAM" id="SignalP"/>
    </source>
</evidence>
<feature type="signal peptide" evidence="1">
    <location>
        <begin position="1"/>
        <end position="25"/>
    </location>
</feature>
<dbReference type="Gene3D" id="3.40.190.10">
    <property type="entry name" value="Periplasmic binding protein-like II"/>
    <property type="match status" value="1"/>
</dbReference>
<evidence type="ECO:0000313" key="3">
    <source>
        <dbReference type="Proteomes" id="UP000612899"/>
    </source>
</evidence>
<dbReference type="PANTHER" id="PTHR43649:SF32">
    <property type="entry name" value="SUGAR BINDING SECRETED PROTEIN"/>
    <property type="match status" value="1"/>
</dbReference>
<dbReference type="Proteomes" id="UP000612899">
    <property type="component" value="Unassembled WGS sequence"/>
</dbReference>
<protein>
    <submittedName>
        <fullName evidence="2">Sugar ABC transporter substrate-binding protein</fullName>
    </submittedName>
</protein>
<gene>
    <name evidence="2" type="primary">cebE_1</name>
    <name evidence="2" type="ORF">Rhe02_27680</name>
</gene>